<sequence length="135" mass="15845">MRLWEANHSYYCSESNFYSRDPHTKWDMWSSFVEEFGNSDLDYNLVFRWDWYEGDDWGAGEYNGDDYYRNGRLLMFFIMQRKGIFACHEISVCRADEPSVITFLKPRLAYLRDLWAPLDSAAGIPVHTVGGDDVG</sequence>
<dbReference type="EMBL" id="CP028843">
    <property type="protein sequence ID" value="AWB21192.1"/>
    <property type="molecule type" value="Genomic_DNA"/>
</dbReference>
<proteinExistence type="predicted"/>
<dbReference type="KEGG" id="mee:DA075_09935"/>
<evidence type="ECO:0000313" key="2">
    <source>
        <dbReference type="Proteomes" id="UP000244755"/>
    </source>
</evidence>
<dbReference type="RefSeq" id="WP_099953068.1">
    <property type="nucleotide sequence ID" value="NZ_CP028843.1"/>
</dbReference>
<name>A0A2R4WI24_9HYPH</name>
<protein>
    <submittedName>
        <fullName evidence="1">Uncharacterized protein</fullName>
    </submittedName>
</protein>
<dbReference type="AlphaFoldDB" id="A0A2R4WI24"/>
<reference evidence="1 2" key="1">
    <citation type="submission" date="2018-04" db="EMBL/GenBank/DDBJ databases">
        <title>Methylobacterium sp. PR1016A genome.</title>
        <authorList>
            <person name="Park W."/>
        </authorList>
    </citation>
    <scope>NUCLEOTIDE SEQUENCE [LARGE SCALE GENOMIC DNA]</scope>
    <source>
        <strain evidence="1 2">PR1016A</strain>
    </source>
</reference>
<accession>A0A2R4WI24</accession>
<organism evidence="1 2">
    <name type="scientific">Methylobacterium currus</name>
    <dbReference type="NCBI Taxonomy" id="2051553"/>
    <lineage>
        <taxon>Bacteria</taxon>
        <taxon>Pseudomonadati</taxon>
        <taxon>Pseudomonadota</taxon>
        <taxon>Alphaproteobacteria</taxon>
        <taxon>Hyphomicrobiales</taxon>
        <taxon>Methylobacteriaceae</taxon>
        <taxon>Methylobacterium</taxon>
    </lineage>
</organism>
<gene>
    <name evidence="1" type="ORF">DA075_09935</name>
</gene>
<evidence type="ECO:0000313" key="1">
    <source>
        <dbReference type="EMBL" id="AWB21192.1"/>
    </source>
</evidence>
<dbReference type="Proteomes" id="UP000244755">
    <property type="component" value="Chromosome 1"/>
</dbReference>
<keyword evidence="2" id="KW-1185">Reference proteome</keyword>
<dbReference type="OrthoDB" id="9255839at2"/>